<dbReference type="AlphaFoldDB" id="A0A9P4WTR8"/>
<dbReference type="OrthoDB" id="4132046at2759"/>
<dbReference type="EMBL" id="SWKV01000016">
    <property type="protein sequence ID" value="KAF3042430.1"/>
    <property type="molecule type" value="Genomic_DNA"/>
</dbReference>
<evidence type="ECO:0000313" key="2">
    <source>
        <dbReference type="EMBL" id="KAF3042430.1"/>
    </source>
</evidence>
<accession>A0A9P4WTR8</accession>
<organism evidence="2 3">
    <name type="scientific">Didymella heteroderae</name>
    <dbReference type="NCBI Taxonomy" id="1769908"/>
    <lineage>
        <taxon>Eukaryota</taxon>
        <taxon>Fungi</taxon>
        <taxon>Dikarya</taxon>
        <taxon>Ascomycota</taxon>
        <taxon>Pezizomycotina</taxon>
        <taxon>Dothideomycetes</taxon>
        <taxon>Pleosporomycetidae</taxon>
        <taxon>Pleosporales</taxon>
        <taxon>Pleosporineae</taxon>
        <taxon>Didymellaceae</taxon>
        <taxon>Didymella</taxon>
    </lineage>
</organism>
<dbReference type="Proteomes" id="UP000758155">
    <property type="component" value="Unassembled WGS sequence"/>
</dbReference>
<keyword evidence="1" id="KW-0732">Signal</keyword>
<keyword evidence="3" id="KW-1185">Reference proteome</keyword>
<sequence>MQYTSILLSALFATSALARPARRSTSDNSIIVQLSGPGELATQTSFDEGSRQVKRPVGSAGPYDTVLLTLGADVKQQDLRCQVLDEYNEPIVVLRNGNREITFADGNGGDWTFEAGAQNVVAIICDPAFKKGDPAAPPAATPTPIAQPPINARIDGLSEFARNIAFVEGGLVREVQPAGGEDVNMFTLTLDPAVKNQALRCSVLDNYGNSILGRRGANVDITFGDGGNGPWTFINKQNQTINVDTSAIVCDPAFIKAEKPLLH</sequence>
<gene>
    <name evidence="2" type="ORF">E8E12_009020</name>
</gene>
<feature type="chain" id="PRO_5040361964" evidence="1">
    <location>
        <begin position="19"/>
        <end position="263"/>
    </location>
</feature>
<evidence type="ECO:0000256" key="1">
    <source>
        <dbReference type="SAM" id="SignalP"/>
    </source>
</evidence>
<protein>
    <submittedName>
        <fullName evidence="2">Uncharacterized protein</fullName>
    </submittedName>
</protein>
<evidence type="ECO:0000313" key="3">
    <source>
        <dbReference type="Proteomes" id="UP000758155"/>
    </source>
</evidence>
<name>A0A9P4WTR8_9PLEO</name>
<reference evidence="2" key="1">
    <citation type="submission" date="2019-04" db="EMBL/GenBank/DDBJ databases">
        <title>Sequencing of skin fungus with MAO and IRED activity.</title>
        <authorList>
            <person name="Marsaioli A.J."/>
            <person name="Bonatto J.M.C."/>
            <person name="Reis Junior O."/>
        </authorList>
    </citation>
    <scope>NUCLEOTIDE SEQUENCE</scope>
    <source>
        <strain evidence="2">28M1</strain>
    </source>
</reference>
<feature type="signal peptide" evidence="1">
    <location>
        <begin position="1"/>
        <end position="18"/>
    </location>
</feature>
<proteinExistence type="predicted"/>
<comment type="caution">
    <text evidence="2">The sequence shown here is derived from an EMBL/GenBank/DDBJ whole genome shotgun (WGS) entry which is preliminary data.</text>
</comment>